<dbReference type="RefSeq" id="WP_312894252.1">
    <property type="nucleotide sequence ID" value="NZ_BAABAM010000001.1"/>
</dbReference>
<feature type="transmembrane region" description="Helical" evidence="10">
    <location>
        <begin position="128"/>
        <end position="147"/>
    </location>
</feature>
<keyword evidence="8 10" id="KW-1133">Transmembrane helix</keyword>
<reference evidence="12 13" key="1">
    <citation type="submission" date="2020-07" db="EMBL/GenBank/DDBJ databases">
        <title>Genomic Encyclopedia of Type Strains, Phase IV (KMG-IV): sequencing the most valuable type-strain genomes for metagenomic binning, comparative biology and taxonomic classification.</title>
        <authorList>
            <person name="Goeker M."/>
        </authorList>
    </citation>
    <scope>NUCLEOTIDE SEQUENCE [LARGE SCALE GENOMIC DNA]</scope>
    <source>
        <strain evidence="12 13">DSM 45533</strain>
    </source>
</reference>
<dbReference type="Pfam" id="PF03600">
    <property type="entry name" value="CitMHS"/>
    <property type="match status" value="1"/>
</dbReference>
<sequence>MRWRLSFLDGVAVGLPVLGVLLVLVGLLPVEDVVESLDEVVPLLGFLTGLMVLAALSARAQVFDAVAARLAVLGRGNYALLFAASAGFATVVTIFLNLDTTAVLLTPVLLALAARSGISPLPLAMTTLWLSAAASLLLPVSNLTNLLATDKIHLSAAEFARLMLVPQAAVLAVTLVLLWVMFWRLARRGERRYEPRPPERVADRVTLTASAVACLLFAAAIVAGAEAWLAALSAAAIVVVVFVVRDRSALSWSLIPWRLLGLVAGLTLIVPALAAYGLADLMAALVGDDRARTAATGLVLANAVNGLPAYLAVQLAVPVGRPEQLAVLLAAVNAGAVITPWASTTTLLWLESCRRYGVSVPLGRFMASGLVLAVAVTVTAVLVTG</sequence>
<protein>
    <submittedName>
        <fullName evidence="12">Na+/H+ antiporter NhaD/arsenite permease-like protein</fullName>
    </submittedName>
</protein>
<feature type="transmembrane region" description="Helical" evidence="10">
    <location>
        <begin position="7"/>
        <end position="28"/>
    </location>
</feature>
<dbReference type="GO" id="GO:0005886">
    <property type="term" value="C:plasma membrane"/>
    <property type="evidence" value="ECO:0007669"/>
    <property type="project" value="UniProtKB-SubCell"/>
</dbReference>
<evidence type="ECO:0000256" key="7">
    <source>
        <dbReference type="ARBA" id="ARBA00022849"/>
    </source>
</evidence>
<comment type="similarity">
    <text evidence="3">Belongs to the CitM (TC 2.A.11) transporter family.</text>
</comment>
<feature type="transmembrane region" description="Helical" evidence="10">
    <location>
        <begin position="325"/>
        <end position="350"/>
    </location>
</feature>
<feature type="transmembrane region" description="Helical" evidence="10">
    <location>
        <begin position="257"/>
        <end position="279"/>
    </location>
</feature>
<feature type="domain" description="Citrate transporter-like" evidence="11">
    <location>
        <begin position="17"/>
        <end position="329"/>
    </location>
</feature>
<evidence type="ECO:0000256" key="1">
    <source>
        <dbReference type="ARBA" id="ARBA00004651"/>
    </source>
</evidence>
<comment type="caution">
    <text evidence="12">The sequence shown here is derived from an EMBL/GenBank/DDBJ whole genome shotgun (WGS) entry which is preliminary data.</text>
</comment>
<keyword evidence="7" id="KW-0059">Arsenical resistance</keyword>
<feature type="transmembrane region" description="Helical" evidence="10">
    <location>
        <begin position="291"/>
        <end position="313"/>
    </location>
</feature>
<comment type="similarity">
    <text evidence="2">Belongs to the ArsB family.</text>
</comment>
<keyword evidence="5" id="KW-1003">Cell membrane</keyword>
<feature type="transmembrane region" description="Helical" evidence="10">
    <location>
        <begin position="201"/>
        <end position="221"/>
    </location>
</feature>
<keyword evidence="4" id="KW-0813">Transport</keyword>
<dbReference type="EMBL" id="JACDUR010000001">
    <property type="protein sequence ID" value="MBA2889823.1"/>
    <property type="molecule type" value="Genomic_DNA"/>
</dbReference>
<keyword evidence="9 10" id="KW-0472">Membrane</keyword>
<feature type="transmembrane region" description="Helical" evidence="10">
    <location>
        <begin position="78"/>
        <end position="96"/>
    </location>
</feature>
<keyword evidence="13" id="KW-1185">Reference proteome</keyword>
<evidence type="ECO:0000256" key="9">
    <source>
        <dbReference type="ARBA" id="ARBA00023136"/>
    </source>
</evidence>
<dbReference type="PANTHER" id="PTHR43302">
    <property type="entry name" value="TRANSPORTER ARSB-RELATED"/>
    <property type="match status" value="1"/>
</dbReference>
<gene>
    <name evidence="12" type="ORF">HNR30_001158</name>
</gene>
<comment type="subcellular location">
    <subcellularLocation>
        <location evidence="1">Cell membrane</location>
        <topology evidence="1">Multi-pass membrane protein</topology>
    </subcellularLocation>
</comment>
<accession>A0A7W0HNI6</accession>
<dbReference type="GO" id="GO:0015105">
    <property type="term" value="F:arsenite transmembrane transporter activity"/>
    <property type="evidence" value="ECO:0007669"/>
    <property type="project" value="InterPro"/>
</dbReference>
<name>A0A7W0HNI6_9ACTN</name>
<feature type="transmembrane region" description="Helical" evidence="10">
    <location>
        <begin position="227"/>
        <end position="245"/>
    </location>
</feature>
<dbReference type="AlphaFoldDB" id="A0A7W0HNI6"/>
<evidence type="ECO:0000256" key="3">
    <source>
        <dbReference type="ARBA" id="ARBA00009843"/>
    </source>
</evidence>
<evidence type="ECO:0000313" key="12">
    <source>
        <dbReference type="EMBL" id="MBA2889823.1"/>
    </source>
</evidence>
<dbReference type="PANTHER" id="PTHR43302:SF5">
    <property type="entry name" value="TRANSPORTER ARSB-RELATED"/>
    <property type="match status" value="1"/>
</dbReference>
<evidence type="ECO:0000256" key="4">
    <source>
        <dbReference type="ARBA" id="ARBA00022448"/>
    </source>
</evidence>
<feature type="transmembrane region" description="Helical" evidence="10">
    <location>
        <begin position="102"/>
        <end position="121"/>
    </location>
</feature>
<dbReference type="GO" id="GO:0046685">
    <property type="term" value="P:response to arsenic-containing substance"/>
    <property type="evidence" value="ECO:0007669"/>
    <property type="project" value="UniProtKB-KW"/>
</dbReference>
<evidence type="ECO:0000313" key="13">
    <source>
        <dbReference type="Proteomes" id="UP000530928"/>
    </source>
</evidence>
<dbReference type="InterPro" id="IPR004680">
    <property type="entry name" value="Cit_transptr-like_dom"/>
</dbReference>
<evidence type="ECO:0000256" key="6">
    <source>
        <dbReference type="ARBA" id="ARBA00022692"/>
    </source>
</evidence>
<evidence type="ECO:0000256" key="2">
    <source>
        <dbReference type="ARBA" id="ARBA00006433"/>
    </source>
</evidence>
<keyword evidence="6 10" id="KW-0812">Transmembrane</keyword>
<dbReference type="InterPro" id="IPR000802">
    <property type="entry name" value="Arsenical_pump_ArsB"/>
</dbReference>
<proteinExistence type="inferred from homology"/>
<feature type="transmembrane region" description="Helical" evidence="10">
    <location>
        <begin position="362"/>
        <end position="383"/>
    </location>
</feature>
<evidence type="ECO:0000256" key="5">
    <source>
        <dbReference type="ARBA" id="ARBA00022475"/>
    </source>
</evidence>
<feature type="transmembrane region" description="Helical" evidence="10">
    <location>
        <begin position="40"/>
        <end position="58"/>
    </location>
</feature>
<feature type="transmembrane region" description="Helical" evidence="10">
    <location>
        <begin position="159"/>
        <end position="180"/>
    </location>
</feature>
<evidence type="ECO:0000256" key="8">
    <source>
        <dbReference type="ARBA" id="ARBA00022989"/>
    </source>
</evidence>
<dbReference type="PRINTS" id="PR00758">
    <property type="entry name" value="ARSENICPUMP"/>
</dbReference>
<evidence type="ECO:0000259" key="11">
    <source>
        <dbReference type="Pfam" id="PF03600"/>
    </source>
</evidence>
<organism evidence="12 13">
    <name type="scientific">Nonomuraea soli</name>
    <dbReference type="NCBI Taxonomy" id="1032476"/>
    <lineage>
        <taxon>Bacteria</taxon>
        <taxon>Bacillati</taxon>
        <taxon>Actinomycetota</taxon>
        <taxon>Actinomycetes</taxon>
        <taxon>Streptosporangiales</taxon>
        <taxon>Streptosporangiaceae</taxon>
        <taxon>Nonomuraea</taxon>
    </lineage>
</organism>
<dbReference type="Proteomes" id="UP000530928">
    <property type="component" value="Unassembled WGS sequence"/>
</dbReference>
<evidence type="ECO:0000256" key="10">
    <source>
        <dbReference type="SAM" id="Phobius"/>
    </source>
</evidence>